<evidence type="ECO:0000256" key="3">
    <source>
        <dbReference type="SAM" id="MobiDB-lite"/>
    </source>
</evidence>
<feature type="transmembrane region" description="Helical" evidence="4">
    <location>
        <begin position="58"/>
        <end position="81"/>
    </location>
</feature>
<comment type="caution">
    <text evidence="7">The sequence shown here is derived from an EMBL/GenBank/DDBJ whole genome shotgun (WGS) entry which is preliminary data.</text>
</comment>
<dbReference type="AlphaFoldDB" id="A0A8H4QY85"/>
<keyword evidence="1" id="KW-0479">Metal-binding</keyword>
<evidence type="ECO:0000313" key="8">
    <source>
        <dbReference type="Proteomes" id="UP000521872"/>
    </source>
</evidence>
<keyword evidence="2" id="KW-0186">Copper</keyword>
<dbReference type="PROSITE" id="PS00497">
    <property type="entry name" value="TYROSINASE_1"/>
    <property type="match status" value="1"/>
</dbReference>
<proteinExistence type="predicted"/>
<dbReference type="SUPFAM" id="SSF48056">
    <property type="entry name" value="Di-copper centre-containing domain"/>
    <property type="match status" value="1"/>
</dbReference>
<dbReference type="InterPro" id="IPR008922">
    <property type="entry name" value="Di-copper_centre_dom_sf"/>
</dbReference>
<keyword evidence="4" id="KW-0472">Membrane</keyword>
<keyword evidence="8" id="KW-1185">Reference proteome</keyword>
<dbReference type="EMBL" id="JAACJL010000016">
    <property type="protein sequence ID" value="KAF4619760.1"/>
    <property type="molecule type" value="Genomic_DNA"/>
</dbReference>
<evidence type="ECO:0000256" key="2">
    <source>
        <dbReference type="ARBA" id="ARBA00023008"/>
    </source>
</evidence>
<evidence type="ECO:0000256" key="1">
    <source>
        <dbReference type="ARBA" id="ARBA00022723"/>
    </source>
</evidence>
<dbReference type="InterPro" id="IPR050316">
    <property type="entry name" value="Tyrosinase/Hemocyanin"/>
</dbReference>
<dbReference type="PANTHER" id="PTHR11474">
    <property type="entry name" value="TYROSINASE FAMILY MEMBER"/>
    <property type="match status" value="1"/>
</dbReference>
<protein>
    <recommendedName>
        <fullName evidence="5 6">Tyrosinase copper-binding domain-containing protein</fullName>
    </recommendedName>
</protein>
<dbReference type="PROSITE" id="PS00498">
    <property type="entry name" value="TYROSINASE_2"/>
    <property type="match status" value="1"/>
</dbReference>
<keyword evidence="4" id="KW-0812">Transmembrane</keyword>
<accession>A0A8H4QY85</accession>
<dbReference type="GO" id="GO:0016491">
    <property type="term" value="F:oxidoreductase activity"/>
    <property type="evidence" value="ECO:0007669"/>
    <property type="project" value="InterPro"/>
</dbReference>
<dbReference type="PRINTS" id="PR00092">
    <property type="entry name" value="TYROSINASE"/>
</dbReference>
<dbReference type="Gene3D" id="1.10.1280.10">
    <property type="entry name" value="Di-copper center containing domain from catechol oxidase"/>
    <property type="match status" value="1"/>
</dbReference>
<feature type="region of interest" description="Disordered" evidence="3">
    <location>
        <begin position="87"/>
        <end position="107"/>
    </location>
</feature>
<dbReference type="Proteomes" id="UP000521872">
    <property type="component" value="Unassembled WGS sequence"/>
</dbReference>
<dbReference type="InterPro" id="IPR002227">
    <property type="entry name" value="Tyrosinase_Cu-bd"/>
</dbReference>
<name>A0A8H4QY85_9AGAR</name>
<dbReference type="GO" id="GO:0046872">
    <property type="term" value="F:metal ion binding"/>
    <property type="evidence" value="ECO:0007669"/>
    <property type="project" value="UniProtKB-KW"/>
</dbReference>
<evidence type="ECO:0000256" key="4">
    <source>
        <dbReference type="SAM" id="Phobius"/>
    </source>
</evidence>
<feature type="domain" description="Tyrosinase copper-binding" evidence="6">
    <location>
        <begin position="340"/>
        <end position="351"/>
    </location>
</feature>
<evidence type="ECO:0000313" key="7">
    <source>
        <dbReference type="EMBL" id="KAF4619760.1"/>
    </source>
</evidence>
<dbReference type="Pfam" id="PF00264">
    <property type="entry name" value="Tyrosinase"/>
    <property type="match status" value="1"/>
</dbReference>
<feature type="domain" description="Tyrosinase copper-binding" evidence="5">
    <location>
        <begin position="166"/>
        <end position="183"/>
    </location>
</feature>
<gene>
    <name evidence="7" type="ORF">D9613_004731</name>
</gene>
<evidence type="ECO:0000259" key="5">
    <source>
        <dbReference type="PROSITE" id="PS00497"/>
    </source>
</evidence>
<keyword evidence="4" id="KW-1133">Transmembrane helix</keyword>
<dbReference type="PANTHER" id="PTHR11474:SF126">
    <property type="entry name" value="TYROSINASE-LIKE PROTEIN TYR-1-RELATED"/>
    <property type="match status" value="1"/>
</dbReference>
<reference evidence="7 8" key="1">
    <citation type="submission" date="2019-12" db="EMBL/GenBank/DDBJ databases">
        <authorList>
            <person name="Floudas D."/>
            <person name="Bentzer J."/>
            <person name="Ahren D."/>
            <person name="Johansson T."/>
            <person name="Persson P."/>
            <person name="Tunlid A."/>
        </authorList>
    </citation>
    <scope>NUCLEOTIDE SEQUENCE [LARGE SCALE GENOMIC DNA]</scope>
    <source>
        <strain evidence="7 8">CBS 102.39</strain>
    </source>
</reference>
<organism evidence="7 8">
    <name type="scientific">Agrocybe pediades</name>
    <dbReference type="NCBI Taxonomy" id="84607"/>
    <lineage>
        <taxon>Eukaryota</taxon>
        <taxon>Fungi</taxon>
        <taxon>Dikarya</taxon>
        <taxon>Basidiomycota</taxon>
        <taxon>Agaricomycotina</taxon>
        <taxon>Agaricomycetes</taxon>
        <taxon>Agaricomycetidae</taxon>
        <taxon>Agaricales</taxon>
        <taxon>Agaricineae</taxon>
        <taxon>Strophariaceae</taxon>
        <taxon>Agrocybe</taxon>
    </lineage>
</organism>
<sequence>MYLGRKGIKPSSSSSLLLHPSALVVSPTRLRIGSSASRSTPYKSQAHYDLLPSTTMHYFASLFITIIFLISLAQLSFAAALPVRRDDATTDGHRGSNPGSGPQPKKCGTLLKRREWRMLEDDEKREYISAVQCLMSKPAQNPPIKEAKTRFDEFQAYHITIANDVHVTGEFLPWHRQMVKSYENALRNECGYSGAQPYWDWTLDTDTPETFFASPIFDPETGFGGNGVPGTYTLPPFGDDSRINATAFLGCVGDGPFKDYQLSLGPGKLVTTHCLTRGIEPANRIYLNEAAVKNTTRLPTYEQFRIELEGEPITPTHKLHDGGHAVVGGDMSNFFSSPGDPIFYLHHANLDRTWWHWQSMKSSRLYEISGYTTVDPPYTNVTLDYLLEMGTIGDTVPIRDVMDIHSEPNCYTYV</sequence>
<evidence type="ECO:0000259" key="6">
    <source>
        <dbReference type="PROSITE" id="PS00498"/>
    </source>
</evidence>